<protein>
    <submittedName>
        <fullName evidence="1">Uncharacterized protein</fullName>
    </submittedName>
</protein>
<evidence type="ECO:0000313" key="2">
    <source>
        <dbReference type="Proteomes" id="UP000502608"/>
    </source>
</evidence>
<organism evidence="1 2">
    <name type="scientific">Shewanella aestuarii</name>
    <dbReference type="NCBI Taxonomy" id="1028752"/>
    <lineage>
        <taxon>Bacteria</taxon>
        <taxon>Pseudomonadati</taxon>
        <taxon>Pseudomonadota</taxon>
        <taxon>Gammaproteobacteria</taxon>
        <taxon>Alteromonadales</taxon>
        <taxon>Shewanellaceae</taxon>
        <taxon>Shewanella</taxon>
    </lineage>
</organism>
<proteinExistence type="predicted"/>
<sequence length="134" mass="15862">MSKRSYGVSIVLGRLLNGERLTAEQITFLTNGEQQSRVMDELRKSFIPWDCDESAKDTVWFIPPSEIHRYFNCRDEQIEAEKSHYYAKKTMKLDRILRDAIRWRGVNWLINRINEQAANDSIYNAEKQEGFENK</sequence>
<reference evidence="1 2" key="1">
    <citation type="submission" date="2020-03" db="EMBL/GenBank/DDBJ databases">
        <title>Complete genome sequence of Shewanella sp.</title>
        <authorList>
            <person name="Kim Y.-S."/>
            <person name="Kim S.-J."/>
            <person name="Jung H.-K."/>
            <person name="Kim K.-H."/>
        </authorList>
    </citation>
    <scope>NUCLEOTIDE SEQUENCE [LARGE SCALE GENOMIC DNA]</scope>
    <source>
        <strain evidence="1 2">PN3F2</strain>
    </source>
</reference>
<accession>A0A6G9QHC1</accession>
<gene>
    <name evidence="1" type="ORF">HBH39_04975</name>
</gene>
<dbReference type="EMBL" id="CP050313">
    <property type="protein sequence ID" value="QIR13930.1"/>
    <property type="molecule type" value="Genomic_DNA"/>
</dbReference>
<dbReference type="RefSeq" id="WP_167676150.1">
    <property type="nucleotide sequence ID" value="NZ_CP050313.1"/>
</dbReference>
<dbReference type="Proteomes" id="UP000502608">
    <property type="component" value="Chromosome"/>
</dbReference>
<dbReference type="KEGG" id="saes:HBH39_04975"/>
<dbReference type="AlphaFoldDB" id="A0A6G9QHC1"/>
<keyword evidence="2" id="KW-1185">Reference proteome</keyword>
<evidence type="ECO:0000313" key="1">
    <source>
        <dbReference type="EMBL" id="QIR13930.1"/>
    </source>
</evidence>
<name>A0A6G9QHC1_9GAMM</name>